<reference evidence="3" key="1">
    <citation type="journal article" date="2014" name="Genome Announc.">
        <title>Draft genome sequence of the formaldehyde-resistant fungus Byssochlamys spectabilis No. 5 (anamorph Paecilomyces variotii No. 5) (NBRC109023).</title>
        <authorList>
            <person name="Oka T."/>
            <person name="Ekino K."/>
            <person name="Fukuda K."/>
            <person name="Nomura Y."/>
        </authorList>
    </citation>
    <scope>NUCLEOTIDE SEQUENCE [LARGE SCALE GENOMIC DNA]</scope>
    <source>
        <strain evidence="3">No. 5 / NBRC 109023</strain>
    </source>
</reference>
<comment type="caution">
    <text evidence="2">The sequence shown here is derived from an EMBL/GenBank/DDBJ whole genome shotgun (WGS) entry which is preliminary data.</text>
</comment>
<evidence type="ECO:0000313" key="2">
    <source>
        <dbReference type="EMBL" id="GAD96970.1"/>
    </source>
</evidence>
<dbReference type="InParanoid" id="V5I292"/>
<dbReference type="OrthoDB" id="5176878at2759"/>
<accession>V5I292</accession>
<dbReference type="EMBL" id="BAUL01000180">
    <property type="protein sequence ID" value="GAD96970.1"/>
    <property type="molecule type" value="Genomic_DNA"/>
</dbReference>
<keyword evidence="1" id="KW-0732">Signal</keyword>
<dbReference type="AlphaFoldDB" id="V5I292"/>
<proteinExistence type="predicted"/>
<feature type="signal peptide" evidence="1">
    <location>
        <begin position="1"/>
        <end position="20"/>
    </location>
</feature>
<evidence type="ECO:0000256" key="1">
    <source>
        <dbReference type="SAM" id="SignalP"/>
    </source>
</evidence>
<evidence type="ECO:0000313" key="3">
    <source>
        <dbReference type="Proteomes" id="UP000018001"/>
    </source>
</evidence>
<name>V5I292_BYSSN</name>
<dbReference type="Proteomes" id="UP000018001">
    <property type="component" value="Unassembled WGS sequence"/>
</dbReference>
<gene>
    <name evidence="2" type="ORF">PVAR5_5638</name>
</gene>
<sequence>MKISTTVVATLMALLGSATAELHVEIFSDGNCQNSLGQVITLGLCNQTHPGFSSMKIVRDKGSPTVGTVTAYTQNNCGCPTCGSHGYDVNDNGCLRDFGFVGNAIGFI</sequence>
<protein>
    <submittedName>
        <fullName evidence="2">Uncharacterized protein</fullName>
    </submittedName>
</protein>
<organism evidence="2 3">
    <name type="scientific">Byssochlamys spectabilis (strain No. 5 / NBRC 109023)</name>
    <name type="common">Paecilomyces variotii</name>
    <dbReference type="NCBI Taxonomy" id="1356009"/>
    <lineage>
        <taxon>Eukaryota</taxon>
        <taxon>Fungi</taxon>
        <taxon>Dikarya</taxon>
        <taxon>Ascomycota</taxon>
        <taxon>Pezizomycotina</taxon>
        <taxon>Eurotiomycetes</taxon>
        <taxon>Eurotiomycetidae</taxon>
        <taxon>Eurotiales</taxon>
        <taxon>Thermoascaceae</taxon>
        <taxon>Paecilomyces</taxon>
    </lineage>
</organism>
<feature type="chain" id="PRO_5004736207" evidence="1">
    <location>
        <begin position="21"/>
        <end position="108"/>
    </location>
</feature>
<keyword evidence="3" id="KW-1185">Reference proteome</keyword>
<dbReference type="HOGENOM" id="CLU_2210023_0_0_1"/>